<dbReference type="NCBIfam" id="TIGR02227">
    <property type="entry name" value="sigpep_I_bact"/>
    <property type="match status" value="1"/>
</dbReference>
<evidence type="ECO:0000259" key="8">
    <source>
        <dbReference type="Pfam" id="PF10502"/>
    </source>
</evidence>
<dbReference type="InterPro" id="IPR019758">
    <property type="entry name" value="Pept_S26A_signal_pept_1_CS"/>
</dbReference>
<sequence length="182" mass="21134">MLKGFMKSLFEWVVIVAIAFVLSLVIRNYLIDTRIVPTGSMLPTIQLQDRLIVDRFFYKCGDIKRGDVIVFEAPESMMKDEDLVKRVIGLPGEKLEVKNGKVYINDKVLDEPYVEYPADYEYGPENVPEDSYFMMGDNRPASYDSHRWGALPKEKILGRVWIRYWPLDSMGPLTKLPEDYLK</sequence>
<dbReference type="AlphaFoldDB" id="A0A857DJE6"/>
<dbReference type="PANTHER" id="PTHR43390">
    <property type="entry name" value="SIGNAL PEPTIDASE I"/>
    <property type="match status" value="1"/>
</dbReference>
<dbReference type="EC" id="3.4.21.89" evidence="4 7"/>
<dbReference type="PROSITE" id="PS00760">
    <property type="entry name" value="SPASE_I_2"/>
    <property type="match status" value="1"/>
</dbReference>
<dbReference type="InterPro" id="IPR000223">
    <property type="entry name" value="Pept_S26A_signal_pept_1"/>
</dbReference>
<dbReference type="PRINTS" id="PR00727">
    <property type="entry name" value="LEADERPTASE"/>
</dbReference>
<dbReference type="Pfam" id="PF10502">
    <property type="entry name" value="Peptidase_S26"/>
    <property type="match status" value="1"/>
</dbReference>
<evidence type="ECO:0000256" key="3">
    <source>
        <dbReference type="ARBA" id="ARBA00009370"/>
    </source>
</evidence>
<evidence type="ECO:0000313" key="9">
    <source>
        <dbReference type="EMBL" id="QHA00831.1"/>
    </source>
</evidence>
<accession>A0A857DJE6</accession>
<dbReference type="Gene3D" id="2.10.109.10">
    <property type="entry name" value="Umud Fragment, subunit A"/>
    <property type="match status" value="1"/>
</dbReference>
<dbReference type="EMBL" id="CP046996">
    <property type="protein sequence ID" value="QHA00831.1"/>
    <property type="molecule type" value="Genomic_DNA"/>
</dbReference>
<evidence type="ECO:0000256" key="5">
    <source>
        <dbReference type="ARBA" id="ARBA00022801"/>
    </source>
</evidence>
<evidence type="ECO:0000256" key="2">
    <source>
        <dbReference type="ARBA" id="ARBA00004401"/>
    </source>
</evidence>
<dbReference type="CDD" id="cd06530">
    <property type="entry name" value="S26_SPase_I"/>
    <property type="match status" value="1"/>
</dbReference>
<proteinExistence type="inferred from homology"/>
<feature type="transmembrane region" description="Helical" evidence="7">
    <location>
        <begin position="12"/>
        <end position="31"/>
    </location>
</feature>
<organism evidence="9 10">
    <name type="scientific">Dehalobacter restrictus</name>
    <dbReference type="NCBI Taxonomy" id="55583"/>
    <lineage>
        <taxon>Bacteria</taxon>
        <taxon>Bacillati</taxon>
        <taxon>Bacillota</taxon>
        <taxon>Clostridia</taxon>
        <taxon>Eubacteriales</taxon>
        <taxon>Desulfitobacteriaceae</taxon>
        <taxon>Dehalobacter</taxon>
    </lineage>
</organism>
<feature type="active site" evidence="6">
    <location>
        <position position="40"/>
    </location>
</feature>
<gene>
    <name evidence="9" type="primary">lepB</name>
    <name evidence="9" type="ORF">GQ588_09390</name>
</gene>
<evidence type="ECO:0000256" key="7">
    <source>
        <dbReference type="RuleBase" id="RU362042"/>
    </source>
</evidence>
<dbReference type="GO" id="GO:0005886">
    <property type="term" value="C:plasma membrane"/>
    <property type="evidence" value="ECO:0007669"/>
    <property type="project" value="UniProtKB-SubCell"/>
</dbReference>
<name>A0A857DJE6_9FIRM</name>
<evidence type="ECO:0000313" key="10">
    <source>
        <dbReference type="Proteomes" id="UP000430508"/>
    </source>
</evidence>
<dbReference type="InterPro" id="IPR036286">
    <property type="entry name" value="LexA/Signal_pep-like_sf"/>
</dbReference>
<feature type="domain" description="Peptidase S26" evidence="8">
    <location>
        <begin position="10"/>
        <end position="165"/>
    </location>
</feature>
<keyword evidence="7" id="KW-0812">Transmembrane</keyword>
<keyword evidence="7" id="KW-0472">Membrane</keyword>
<comment type="similarity">
    <text evidence="3 7">Belongs to the peptidase S26 family.</text>
</comment>
<dbReference type="Proteomes" id="UP000430508">
    <property type="component" value="Chromosome"/>
</dbReference>
<feature type="active site" evidence="6">
    <location>
        <position position="85"/>
    </location>
</feature>
<dbReference type="GO" id="GO:0009003">
    <property type="term" value="F:signal peptidase activity"/>
    <property type="evidence" value="ECO:0007669"/>
    <property type="project" value="UniProtKB-EC"/>
</dbReference>
<protein>
    <recommendedName>
        <fullName evidence="4 7">Signal peptidase I</fullName>
        <ecNumber evidence="4 7">3.4.21.89</ecNumber>
    </recommendedName>
</protein>
<dbReference type="GO" id="GO:0004252">
    <property type="term" value="F:serine-type endopeptidase activity"/>
    <property type="evidence" value="ECO:0007669"/>
    <property type="project" value="InterPro"/>
</dbReference>
<evidence type="ECO:0000256" key="4">
    <source>
        <dbReference type="ARBA" id="ARBA00013208"/>
    </source>
</evidence>
<comment type="catalytic activity">
    <reaction evidence="1 7">
        <text>Cleavage of hydrophobic, N-terminal signal or leader sequences from secreted and periplasmic proteins.</text>
        <dbReference type="EC" id="3.4.21.89"/>
    </reaction>
</comment>
<dbReference type="InterPro" id="IPR019533">
    <property type="entry name" value="Peptidase_S26"/>
</dbReference>
<keyword evidence="7" id="KW-1133">Transmembrane helix</keyword>
<reference evidence="9 10" key="1">
    <citation type="submission" date="2019-12" db="EMBL/GenBank/DDBJ databases">
        <title>Sequence classification of anaerobic respiratory reductive dehalogenases: First we see many, then we see few.</title>
        <authorList>
            <person name="Molenda O."/>
            <person name="Puentes Jacome L.A."/>
            <person name="Cao X."/>
            <person name="Nesbo C.L."/>
            <person name="Tang S."/>
            <person name="Morson N."/>
            <person name="Patron J."/>
            <person name="Lomheim L."/>
            <person name="Wishart D.S."/>
            <person name="Edwards E.A."/>
        </authorList>
    </citation>
    <scope>NUCLEOTIDE SEQUENCE [LARGE SCALE GENOMIC DNA]</scope>
    <source>
        <strain evidence="9 10">12DCA</strain>
    </source>
</reference>
<dbReference type="InterPro" id="IPR019757">
    <property type="entry name" value="Pept_S26A_signal_pept_1_Lys-AS"/>
</dbReference>
<keyword evidence="5 7" id="KW-0378">Hydrolase</keyword>
<dbReference type="PANTHER" id="PTHR43390:SF1">
    <property type="entry name" value="CHLOROPLAST PROCESSING PEPTIDASE"/>
    <property type="match status" value="1"/>
</dbReference>
<comment type="subcellular location">
    <subcellularLocation>
        <location evidence="2">Cell membrane</location>
        <topology evidence="2">Single-pass type II membrane protein</topology>
    </subcellularLocation>
    <subcellularLocation>
        <location evidence="7">Membrane</location>
        <topology evidence="7">Single-pass type II membrane protein</topology>
    </subcellularLocation>
</comment>
<evidence type="ECO:0000256" key="1">
    <source>
        <dbReference type="ARBA" id="ARBA00000677"/>
    </source>
</evidence>
<keyword evidence="7" id="KW-0645">Protease</keyword>
<dbReference type="SUPFAM" id="SSF51306">
    <property type="entry name" value="LexA/Signal peptidase"/>
    <property type="match status" value="1"/>
</dbReference>
<dbReference type="GO" id="GO:0006465">
    <property type="term" value="P:signal peptide processing"/>
    <property type="evidence" value="ECO:0007669"/>
    <property type="project" value="InterPro"/>
</dbReference>
<evidence type="ECO:0000256" key="6">
    <source>
        <dbReference type="PIRSR" id="PIRSR600223-1"/>
    </source>
</evidence>
<dbReference type="PROSITE" id="PS00761">
    <property type="entry name" value="SPASE_I_3"/>
    <property type="match status" value="1"/>
</dbReference>